<dbReference type="EMBL" id="JBGBPQ010000026">
    <property type="protein sequence ID" value="KAL1499021.1"/>
    <property type="molecule type" value="Genomic_DNA"/>
</dbReference>
<protein>
    <recommendedName>
        <fullName evidence="3">RNA helicase</fullName>
    </recommendedName>
</protein>
<evidence type="ECO:0000313" key="2">
    <source>
        <dbReference type="Proteomes" id="UP001515480"/>
    </source>
</evidence>
<keyword evidence="2" id="KW-1185">Reference proteome</keyword>
<evidence type="ECO:0008006" key="3">
    <source>
        <dbReference type="Google" id="ProtNLM"/>
    </source>
</evidence>
<name>A0AB34II50_PRYPA</name>
<accession>A0AB34II50</accession>
<sequence>MPVSLGQRVIIHGLNSKPELNGCEGIAESFDDVKGRYNVRLNTGAVMALRPDNLQVQMTLEEALQEDPVNQEKILSMIDSRSAACPLNNFGQFGLHLALKRGRIDTESSLFTTPLRIGQVNRRSYCYLATART</sequence>
<comment type="caution">
    <text evidence="1">The sequence shown here is derived from an EMBL/GenBank/DDBJ whole genome shotgun (WGS) entry which is preliminary data.</text>
</comment>
<reference evidence="1 2" key="1">
    <citation type="journal article" date="2024" name="Science">
        <title>Giant polyketide synthase enzymes in the biosynthesis of giant marine polyether toxins.</title>
        <authorList>
            <person name="Fallon T.R."/>
            <person name="Shende V.V."/>
            <person name="Wierzbicki I.H."/>
            <person name="Pendleton A.L."/>
            <person name="Watervoot N.F."/>
            <person name="Auber R.P."/>
            <person name="Gonzalez D.J."/>
            <person name="Wisecaver J.H."/>
            <person name="Moore B.S."/>
        </authorList>
    </citation>
    <scope>NUCLEOTIDE SEQUENCE [LARGE SCALE GENOMIC DNA]</scope>
    <source>
        <strain evidence="1 2">12B1</strain>
    </source>
</reference>
<organism evidence="1 2">
    <name type="scientific">Prymnesium parvum</name>
    <name type="common">Toxic golden alga</name>
    <dbReference type="NCBI Taxonomy" id="97485"/>
    <lineage>
        <taxon>Eukaryota</taxon>
        <taxon>Haptista</taxon>
        <taxon>Haptophyta</taxon>
        <taxon>Prymnesiophyceae</taxon>
        <taxon>Prymnesiales</taxon>
        <taxon>Prymnesiaceae</taxon>
        <taxon>Prymnesium</taxon>
    </lineage>
</organism>
<dbReference type="Proteomes" id="UP001515480">
    <property type="component" value="Unassembled WGS sequence"/>
</dbReference>
<evidence type="ECO:0000313" key="1">
    <source>
        <dbReference type="EMBL" id="KAL1499021.1"/>
    </source>
</evidence>
<dbReference type="AlphaFoldDB" id="A0AB34II50"/>
<proteinExistence type="predicted"/>
<gene>
    <name evidence="1" type="ORF">AB1Y20_013537</name>
</gene>